<dbReference type="Gramene" id="OE9A114268T1">
    <property type="protein sequence ID" value="OE9A114268C1"/>
    <property type="gene ID" value="OE9A114268"/>
</dbReference>
<reference evidence="1 2" key="1">
    <citation type="submission" date="2019-12" db="EMBL/GenBank/DDBJ databases">
        <authorList>
            <person name="Alioto T."/>
            <person name="Alioto T."/>
            <person name="Gomez Garrido J."/>
        </authorList>
    </citation>
    <scope>NUCLEOTIDE SEQUENCE [LARGE SCALE GENOMIC DNA]</scope>
</reference>
<gene>
    <name evidence="1" type="ORF">OLEA9_A114268</name>
</gene>
<proteinExistence type="predicted"/>
<dbReference type="AlphaFoldDB" id="A0A8S0TJE7"/>
<protein>
    <submittedName>
        <fullName evidence="1">Uncharacterized protein LOC111372749 isoform X2</fullName>
    </submittedName>
</protein>
<dbReference type="PANTHER" id="PTHR35694:SF1">
    <property type="entry name" value="DENEDDYLASE"/>
    <property type="match status" value="1"/>
</dbReference>
<dbReference type="EMBL" id="CACTIH010007247">
    <property type="protein sequence ID" value="CAA3005576.1"/>
    <property type="molecule type" value="Genomic_DNA"/>
</dbReference>
<evidence type="ECO:0000313" key="1">
    <source>
        <dbReference type="EMBL" id="CAA3005576.1"/>
    </source>
</evidence>
<sequence length="110" mass="12046">MKGPHVKHILEMFDVYRAEKPFSQFTSKLDILEAIAKLGPKENSFAAIRTYENDLAQFTLVGSVDFKQVLTVATTDGGEAFDEHISAGMLAMVVETVFSGHGDEHSSVPT</sequence>
<organism evidence="1 2">
    <name type="scientific">Olea europaea subsp. europaea</name>
    <dbReference type="NCBI Taxonomy" id="158383"/>
    <lineage>
        <taxon>Eukaryota</taxon>
        <taxon>Viridiplantae</taxon>
        <taxon>Streptophyta</taxon>
        <taxon>Embryophyta</taxon>
        <taxon>Tracheophyta</taxon>
        <taxon>Spermatophyta</taxon>
        <taxon>Magnoliopsida</taxon>
        <taxon>eudicotyledons</taxon>
        <taxon>Gunneridae</taxon>
        <taxon>Pentapetalae</taxon>
        <taxon>asterids</taxon>
        <taxon>lamiids</taxon>
        <taxon>Lamiales</taxon>
        <taxon>Oleaceae</taxon>
        <taxon>Oleeae</taxon>
        <taxon>Olea</taxon>
    </lineage>
</organism>
<dbReference type="OrthoDB" id="1741784at2759"/>
<accession>A0A8S0TJE7</accession>
<evidence type="ECO:0000313" key="2">
    <source>
        <dbReference type="Proteomes" id="UP000594638"/>
    </source>
</evidence>
<comment type="caution">
    <text evidence="1">The sequence shown here is derived from an EMBL/GenBank/DDBJ whole genome shotgun (WGS) entry which is preliminary data.</text>
</comment>
<name>A0A8S0TJE7_OLEEU</name>
<dbReference type="Proteomes" id="UP000594638">
    <property type="component" value="Unassembled WGS sequence"/>
</dbReference>
<dbReference type="PANTHER" id="PTHR35694">
    <property type="entry name" value="DENEDDYLASE"/>
    <property type="match status" value="1"/>
</dbReference>
<keyword evidence="2" id="KW-1185">Reference proteome</keyword>